<dbReference type="PANTHER" id="PTHR47962:SF5">
    <property type="entry name" value="ATP-DEPENDENT HELICASE LHR-RELATED"/>
    <property type="match status" value="1"/>
</dbReference>
<dbReference type="InterPro" id="IPR052511">
    <property type="entry name" value="ATP-dep_Helicase"/>
</dbReference>
<keyword evidence="5" id="KW-0067">ATP-binding</keyword>
<dbReference type="Pfam" id="PF00271">
    <property type="entry name" value="Helicase_C"/>
    <property type="match status" value="1"/>
</dbReference>
<proteinExistence type="inferred from homology"/>
<keyword evidence="6" id="KW-0238">DNA-binding</keyword>
<dbReference type="PROSITE" id="PS51194">
    <property type="entry name" value="HELICASE_CTER"/>
    <property type="match status" value="1"/>
</dbReference>
<dbReference type="GO" id="GO:0004386">
    <property type="term" value="F:helicase activity"/>
    <property type="evidence" value="ECO:0007669"/>
    <property type="project" value="UniProtKB-KW"/>
</dbReference>
<evidence type="ECO:0000256" key="3">
    <source>
        <dbReference type="ARBA" id="ARBA00022801"/>
    </source>
</evidence>
<evidence type="ECO:0000256" key="4">
    <source>
        <dbReference type="ARBA" id="ARBA00022806"/>
    </source>
</evidence>
<dbReference type="SUPFAM" id="SSF52540">
    <property type="entry name" value="P-loop containing nucleoside triphosphate hydrolases"/>
    <property type="match status" value="1"/>
</dbReference>
<dbReference type="PANTHER" id="PTHR47962">
    <property type="entry name" value="ATP-DEPENDENT HELICASE LHR-RELATED-RELATED"/>
    <property type="match status" value="1"/>
</dbReference>
<comment type="similarity">
    <text evidence="9">Belongs to the Lhr helicase family. Lhr-Core subfamily.</text>
</comment>
<reference evidence="13 14" key="1">
    <citation type="submission" date="2023-03" db="EMBL/GenBank/DDBJ databases">
        <title>WGS of Methanotrichaceae archaeon Mx.</title>
        <authorList>
            <person name="Sorokin D.Y."/>
            <person name="Merkel A.Y."/>
        </authorList>
    </citation>
    <scope>NUCLEOTIDE SEQUENCE [LARGE SCALE GENOMIC DNA]</scope>
    <source>
        <strain evidence="13 14">Mx</strain>
    </source>
</reference>
<dbReference type="Gene3D" id="3.40.50.300">
    <property type="entry name" value="P-loop containing nucleotide triphosphate hydrolases"/>
    <property type="match status" value="2"/>
</dbReference>
<dbReference type="InterPro" id="IPR011545">
    <property type="entry name" value="DEAD/DEAH_box_helicase_dom"/>
</dbReference>
<evidence type="ECO:0000256" key="8">
    <source>
        <dbReference type="ARBA" id="ARBA00023235"/>
    </source>
</evidence>
<evidence type="ECO:0000256" key="9">
    <source>
        <dbReference type="ARBA" id="ARBA00093467"/>
    </source>
</evidence>
<organism evidence="13 14">
    <name type="scientific">Candidatus Methanocrinis natronophilus</name>
    <dbReference type="NCBI Taxonomy" id="3033396"/>
    <lineage>
        <taxon>Archaea</taxon>
        <taxon>Methanobacteriati</taxon>
        <taxon>Methanobacteriota</taxon>
        <taxon>Stenosarchaea group</taxon>
        <taxon>Methanomicrobia</taxon>
        <taxon>Methanotrichales</taxon>
        <taxon>Methanotrichaceae</taxon>
        <taxon>Methanocrinis</taxon>
    </lineage>
</organism>
<dbReference type="InterPro" id="IPR001650">
    <property type="entry name" value="Helicase_C-like"/>
</dbReference>
<keyword evidence="4 13" id="KW-0347">Helicase</keyword>
<keyword evidence="2" id="KW-0227">DNA damage</keyword>
<evidence type="ECO:0000259" key="11">
    <source>
        <dbReference type="PROSITE" id="PS51192"/>
    </source>
</evidence>
<feature type="compositionally biased region" description="Gly residues" evidence="10">
    <location>
        <begin position="77"/>
        <end position="101"/>
    </location>
</feature>
<name>A0ABT5X6X9_9EURY</name>
<dbReference type="InterPro" id="IPR013701">
    <property type="entry name" value="Lhr-like_DEAD/DEAH_assoc"/>
</dbReference>
<feature type="region of interest" description="Disordered" evidence="10">
    <location>
        <begin position="70"/>
        <end position="102"/>
    </location>
</feature>
<dbReference type="SMART" id="SM00487">
    <property type="entry name" value="DEXDc"/>
    <property type="match status" value="1"/>
</dbReference>
<sequence length="1003" mass="109374">MSVFSRLRPEVRGLLARQGIAEPTPPQKMAIPRILAGENILLIAPTGTGKTEAAALPLFNRILRDKGGVGVRKAGAPKGGAGGKDATGRGGGGGGPGGGVEESGRISAVYVTPLRALNRDMLSRLQGWGNDLGISVAVRHGDTTQAERRAQSLRPPDLLITTPETLQVMLTGKRLRRSLRGIKTVVIDEVHELAASKRGSQLSVVLERMVEVAGDFQRVGLSATVGSPETVAEFLAGPDRSCGIVRADVERAAEFRVVSPQPKGGDFALARRLEVDSQLAAQIRMIREAVEEERCLIFVNTRQAAEVLGSSFRRLGDDIGVHHGSLSKEVRIEAEEAFKAGRLRGLVCTSSMELGIDIGDVDHVIQYSSPREVSRLVQRVGRAGHGMGRISLGTIIATSPDDVAEALAIARRANAKELEETRPHRKPKDVLANQLVGLALDFGEIPLGRSFEIITRSYPFRDLSMGEMEVVAGEIEGHRLVYIEDGFLRRRRRSWEYYYQNLSMIPDEKRYTVYDVVGRKAVGTLDEAFVVNFAEAGATFVARGEIWEIVEVLEDEEEIRVAPINRGGEIPTWSGEEIPVPWTVAQEAGEIRARVARLLEGGRASGGGGGETGGKGGGCGGGEERDVPDGSGAGAGGEEAAGAFLMEEYPADEEAARLFLGMIKSQISAHLPVPDHRTVTVEGDGTHITVNACLGTQANETLGRVLSALLSARLGGSVALDVDPYRIGLETSRPLIAEEVAALLADTDPDHIGPILELTVKNTSLFTWRMVHVARKFGALRRDLDRTTVSLKRVLGLFVDGPIGEEAMRELFWDRLDLDRGRRALEDLRRGEIAITTSHPSPIGAEGRRGGRDVTTPQRADGAVIELLRDRIMNDRVILFCVSCRGWKSLRTVRNVPEVPQCPQCGSRMVAALKPWEEEEIGIVRKPEEMKTPEDRRRTKRVYRNANLVLTYGKSAAVALASRGLGPETAARLMRNLRRDEDDFYRDILKAEREYARTKRFWS</sequence>
<evidence type="ECO:0000256" key="1">
    <source>
        <dbReference type="ARBA" id="ARBA00022741"/>
    </source>
</evidence>
<keyword evidence="8" id="KW-0413">Isomerase</keyword>
<dbReference type="EMBL" id="JARFPK010000013">
    <property type="protein sequence ID" value="MDF0590461.1"/>
    <property type="molecule type" value="Genomic_DNA"/>
</dbReference>
<keyword evidence="3" id="KW-0378">Hydrolase</keyword>
<feature type="region of interest" description="Disordered" evidence="10">
    <location>
        <begin position="837"/>
        <end position="856"/>
    </location>
</feature>
<comment type="caution">
    <text evidence="13">The sequence shown here is derived from an EMBL/GenBank/DDBJ whole genome shotgun (WGS) entry which is preliminary data.</text>
</comment>
<evidence type="ECO:0000256" key="10">
    <source>
        <dbReference type="SAM" id="MobiDB-lite"/>
    </source>
</evidence>
<feature type="domain" description="Helicase C-terminal" evidence="12">
    <location>
        <begin position="282"/>
        <end position="429"/>
    </location>
</feature>
<evidence type="ECO:0000259" key="12">
    <source>
        <dbReference type="PROSITE" id="PS51194"/>
    </source>
</evidence>
<evidence type="ECO:0000256" key="7">
    <source>
        <dbReference type="ARBA" id="ARBA00023204"/>
    </source>
</evidence>
<accession>A0ABT5X6X9</accession>
<dbReference type="RefSeq" id="WP_316966211.1">
    <property type="nucleotide sequence ID" value="NZ_JARFPK010000013.1"/>
</dbReference>
<dbReference type="SMART" id="SM00490">
    <property type="entry name" value="HELICc"/>
    <property type="match status" value="1"/>
</dbReference>
<evidence type="ECO:0000313" key="13">
    <source>
        <dbReference type="EMBL" id="MDF0590461.1"/>
    </source>
</evidence>
<evidence type="ECO:0000256" key="2">
    <source>
        <dbReference type="ARBA" id="ARBA00022763"/>
    </source>
</evidence>
<evidence type="ECO:0000256" key="5">
    <source>
        <dbReference type="ARBA" id="ARBA00022840"/>
    </source>
</evidence>
<keyword evidence="14" id="KW-1185">Reference proteome</keyword>
<gene>
    <name evidence="13" type="ORF">P0O15_04635</name>
</gene>
<dbReference type="InterPro" id="IPR014001">
    <property type="entry name" value="Helicase_ATP-bd"/>
</dbReference>
<protein>
    <submittedName>
        <fullName evidence="13">DEAD/DEAH box helicase</fullName>
    </submittedName>
</protein>
<feature type="domain" description="Helicase ATP-binding" evidence="11">
    <location>
        <begin position="31"/>
        <end position="243"/>
    </location>
</feature>
<dbReference type="Proteomes" id="UP001220010">
    <property type="component" value="Unassembled WGS sequence"/>
</dbReference>
<evidence type="ECO:0000313" key="14">
    <source>
        <dbReference type="Proteomes" id="UP001220010"/>
    </source>
</evidence>
<dbReference type="PROSITE" id="PS51192">
    <property type="entry name" value="HELICASE_ATP_BIND_1"/>
    <property type="match status" value="1"/>
</dbReference>
<dbReference type="InterPro" id="IPR045628">
    <property type="entry name" value="Lhr_WH_dom"/>
</dbReference>
<dbReference type="InterPro" id="IPR027417">
    <property type="entry name" value="P-loop_NTPase"/>
</dbReference>
<feature type="region of interest" description="Disordered" evidence="10">
    <location>
        <begin position="602"/>
        <end position="636"/>
    </location>
</feature>
<dbReference type="Pfam" id="PF08494">
    <property type="entry name" value="DEAD_assoc"/>
    <property type="match status" value="1"/>
</dbReference>
<keyword evidence="1" id="KW-0547">Nucleotide-binding</keyword>
<evidence type="ECO:0000256" key="6">
    <source>
        <dbReference type="ARBA" id="ARBA00023125"/>
    </source>
</evidence>
<keyword evidence="7" id="KW-0234">DNA repair</keyword>
<feature type="compositionally biased region" description="Gly residues" evidence="10">
    <location>
        <begin position="603"/>
        <end position="621"/>
    </location>
</feature>
<dbReference type="InterPro" id="IPR017170">
    <property type="entry name" value="Lhr-like"/>
</dbReference>
<dbReference type="Pfam" id="PF19306">
    <property type="entry name" value="WHD_Lhr"/>
    <property type="match status" value="1"/>
</dbReference>
<dbReference type="PIRSF" id="PIRSF037307">
    <property type="entry name" value="Lhr-like_helic_prd"/>
    <property type="match status" value="1"/>
</dbReference>
<dbReference type="Pfam" id="PF00270">
    <property type="entry name" value="DEAD"/>
    <property type="match status" value="1"/>
</dbReference>